<feature type="compositionally biased region" description="Basic and acidic residues" evidence="1">
    <location>
        <begin position="173"/>
        <end position="185"/>
    </location>
</feature>
<evidence type="ECO:0000256" key="1">
    <source>
        <dbReference type="SAM" id="MobiDB-lite"/>
    </source>
</evidence>
<dbReference type="STRING" id="121224.E0VVN0"/>
<accession>E0VVN0</accession>
<reference evidence="3" key="3">
    <citation type="submission" date="2021-02" db="UniProtKB">
        <authorList>
            <consortium name="EnsemblMetazoa"/>
        </authorList>
    </citation>
    <scope>IDENTIFICATION</scope>
    <source>
        <strain evidence="3">USDA</strain>
    </source>
</reference>
<gene>
    <name evidence="3" type="primary">8238618</name>
    <name evidence="2" type="ORF">Phum_PHUM465830</name>
</gene>
<feature type="compositionally biased region" description="Basic and acidic residues" evidence="1">
    <location>
        <begin position="193"/>
        <end position="205"/>
    </location>
</feature>
<dbReference type="EMBL" id="AAZO01005662">
    <property type="status" value="NOT_ANNOTATED_CDS"/>
    <property type="molecule type" value="Genomic_DNA"/>
</dbReference>
<feature type="region of interest" description="Disordered" evidence="1">
    <location>
        <begin position="137"/>
        <end position="353"/>
    </location>
</feature>
<keyword evidence="4" id="KW-1185">Reference proteome</keyword>
<dbReference type="AlphaFoldDB" id="E0VVN0"/>
<organism>
    <name type="scientific">Pediculus humanus subsp. corporis</name>
    <name type="common">Body louse</name>
    <dbReference type="NCBI Taxonomy" id="121224"/>
    <lineage>
        <taxon>Eukaryota</taxon>
        <taxon>Metazoa</taxon>
        <taxon>Ecdysozoa</taxon>
        <taxon>Arthropoda</taxon>
        <taxon>Hexapoda</taxon>
        <taxon>Insecta</taxon>
        <taxon>Pterygota</taxon>
        <taxon>Neoptera</taxon>
        <taxon>Paraneoptera</taxon>
        <taxon>Psocodea</taxon>
        <taxon>Troctomorpha</taxon>
        <taxon>Phthiraptera</taxon>
        <taxon>Anoplura</taxon>
        <taxon>Pediculidae</taxon>
        <taxon>Pediculus</taxon>
    </lineage>
</organism>
<dbReference type="EMBL" id="DS235812">
    <property type="protein sequence ID" value="EEB17436.1"/>
    <property type="molecule type" value="Genomic_DNA"/>
</dbReference>
<dbReference type="Proteomes" id="UP000009046">
    <property type="component" value="Unassembled WGS sequence"/>
</dbReference>
<feature type="compositionally biased region" description="Polar residues" evidence="1">
    <location>
        <begin position="221"/>
        <end position="239"/>
    </location>
</feature>
<dbReference type="OrthoDB" id="261960at2759"/>
<dbReference type="KEGG" id="phu:Phum_PHUM465830"/>
<proteinExistence type="predicted"/>
<dbReference type="InParanoid" id="E0VVN0"/>
<dbReference type="CTD" id="8238618"/>
<evidence type="ECO:0000313" key="3">
    <source>
        <dbReference type="EnsemblMetazoa" id="PHUM465830-PA"/>
    </source>
</evidence>
<dbReference type="EnsemblMetazoa" id="PHUM465830-RA">
    <property type="protein sequence ID" value="PHUM465830-PA"/>
    <property type="gene ID" value="PHUM465830"/>
</dbReference>
<evidence type="ECO:0000313" key="2">
    <source>
        <dbReference type="EMBL" id="EEB17436.1"/>
    </source>
</evidence>
<reference evidence="2" key="1">
    <citation type="submission" date="2007-04" db="EMBL/GenBank/DDBJ databases">
        <title>Annotation of Pediculus humanus corporis strain USDA.</title>
        <authorList>
            <person name="Kirkness E."/>
            <person name="Hannick L."/>
            <person name="Hass B."/>
            <person name="Bruggner R."/>
            <person name="Lawson D."/>
            <person name="Bidwell S."/>
            <person name="Joardar V."/>
            <person name="Caler E."/>
            <person name="Walenz B."/>
            <person name="Inman J."/>
            <person name="Schobel S."/>
            <person name="Galinsky K."/>
            <person name="Amedeo P."/>
            <person name="Strausberg R."/>
        </authorList>
    </citation>
    <scope>NUCLEOTIDE SEQUENCE</scope>
    <source>
        <strain evidence="2">USDA</strain>
    </source>
</reference>
<dbReference type="RefSeq" id="XP_002430174.1">
    <property type="nucleotide sequence ID" value="XM_002430129.1"/>
</dbReference>
<reference evidence="2" key="2">
    <citation type="submission" date="2007-04" db="EMBL/GenBank/DDBJ databases">
        <title>The genome of the human body louse.</title>
        <authorList>
            <consortium name="The Human Body Louse Genome Consortium"/>
            <person name="Kirkness E."/>
            <person name="Walenz B."/>
            <person name="Hass B."/>
            <person name="Bruggner R."/>
            <person name="Strausberg R."/>
        </authorList>
    </citation>
    <scope>NUCLEOTIDE SEQUENCE</scope>
    <source>
        <strain evidence="2">USDA</strain>
    </source>
</reference>
<dbReference type="GeneID" id="8238618"/>
<feature type="region of interest" description="Disordered" evidence="1">
    <location>
        <begin position="1"/>
        <end position="21"/>
    </location>
</feature>
<feature type="compositionally biased region" description="Basic and acidic residues" evidence="1">
    <location>
        <begin position="317"/>
        <end position="337"/>
    </location>
</feature>
<dbReference type="VEuPathDB" id="VectorBase:PHUM465830"/>
<dbReference type="HOGENOM" id="CLU_785981_0_0_1"/>
<feature type="compositionally biased region" description="Basic and acidic residues" evidence="1">
    <location>
        <begin position="293"/>
        <end position="302"/>
    </location>
</feature>
<feature type="compositionally biased region" description="Polar residues" evidence="1">
    <location>
        <begin position="282"/>
        <end position="292"/>
    </location>
</feature>
<protein>
    <submittedName>
        <fullName evidence="2 3">Uncharacterized protein</fullName>
    </submittedName>
</protein>
<feature type="compositionally biased region" description="Low complexity" evidence="1">
    <location>
        <begin position="258"/>
        <end position="267"/>
    </location>
</feature>
<feature type="compositionally biased region" description="Polar residues" evidence="1">
    <location>
        <begin position="137"/>
        <end position="146"/>
    </location>
</feature>
<evidence type="ECO:0000313" key="4">
    <source>
        <dbReference type="Proteomes" id="UP000009046"/>
    </source>
</evidence>
<sequence>MAENFKPVNEEDSDSKSDTLSSITQKQLEELLDGEFKNSDFEINSKEKKHFSFWKWFKKNKNVSGNSSKNLKESSAPAFFLFDKKKDSSTESLDTIFSTQTVRSFAYIPSINYQPSAPPSTLLDLERDENFYTNFLNDENSSANVETNKEKKKKRKAPGPPRLNRENSLPTTLERESKYEDEKNDVQTYRRRTLSDSCKDKKGDTYSHVQGKRKAPLPPSVNYSLYPNLQKVNPENQNYNKKKKPAPPPPSEKKNHSKNTTTKTKTNQIDDDGKDEKKNDRTTANPSNVHQPNKTDLRKDEDLSTSPLSLRSWYKRNPKDLNKGSEKNKNKNSEKGIFESGKNGQITDKRLGK</sequence>
<name>E0VVN0_PEDHC</name>